<dbReference type="RefSeq" id="WP_003932360.1">
    <property type="nucleotide sequence ID" value="NZ_JH814696.1"/>
</dbReference>
<dbReference type="PATRIC" id="fig|1194972.3.peg.4813"/>
<dbReference type="eggNOG" id="ENOG5030CYR">
    <property type="taxonomic scope" value="Bacteria"/>
</dbReference>
<name>K0UEH1_MYCVA</name>
<feature type="region of interest" description="Disordered" evidence="1">
    <location>
        <begin position="1"/>
        <end position="30"/>
    </location>
</feature>
<protein>
    <submittedName>
        <fullName evidence="2">Uncharacterized protein</fullName>
    </submittedName>
</protein>
<reference evidence="2 3" key="1">
    <citation type="journal article" date="2012" name="J. Bacteriol.">
        <title>Complete Genome Sequence of Mycobacterium vaccae Type Strain ATCC 25954.</title>
        <authorList>
            <person name="Ho Y.S."/>
            <person name="Adroub S.A."/>
            <person name="Abadi M."/>
            <person name="Al Alwan B."/>
            <person name="Alkhateeb R."/>
            <person name="Gao G."/>
            <person name="Ragab A."/>
            <person name="Ali S."/>
            <person name="van Soolingen D."/>
            <person name="Bitter W."/>
            <person name="Pain A."/>
            <person name="Abdallah A.M."/>
        </authorList>
    </citation>
    <scope>NUCLEOTIDE SEQUENCE [LARGE SCALE GENOMIC DNA]</scope>
    <source>
        <strain evidence="2 3">ATCC 25954</strain>
    </source>
</reference>
<accession>K0UEH1</accession>
<comment type="caution">
    <text evidence="2">The sequence shown here is derived from an EMBL/GenBank/DDBJ whole genome shotgun (WGS) entry which is preliminary data.</text>
</comment>
<dbReference type="EMBL" id="ALQA01000073">
    <property type="protein sequence ID" value="EJZ05677.1"/>
    <property type="molecule type" value="Genomic_DNA"/>
</dbReference>
<evidence type="ECO:0000313" key="2">
    <source>
        <dbReference type="EMBL" id="EJZ05677.1"/>
    </source>
</evidence>
<evidence type="ECO:0000256" key="1">
    <source>
        <dbReference type="SAM" id="MobiDB-lite"/>
    </source>
</evidence>
<keyword evidence="3" id="KW-1185">Reference proteome</keyword>
<dbReference type="Proteomes" id="UP000006072">
    <property type="component" value="Unassembled WGS sequence"/>
</dbReference>
<dbReference type="AlphaFoldDB" id="K0UEH1"/>
<dbReference type="HOGENOM" id="CLU_183729_1_0_11"/>
<sequence length="67" mass="7272">MTTPDRSPLGDAPEADVVEQSTPVADGDEESWADVAQIGEDRGWQASEADLIEQAIPVPEDESEFDR</sequence>
<gene>
    <name evidence="2" type="ORF">MVAC_24166</name>
</gene>
<organism evidence="2 3">
    <name type="scientific">Mycolicibacterium vaccae ATCC 25954</name>
    <dbReference type="NCBI Taxonomy" id="1194972"/>
    <lineage>
        <taxon>Bacteria</taxon>
        <taxon>Bacillati</taxon>
        <taxon>Actinomycetota</taxon>
        <taxon>Actinomycetes</taxon>
        <taxon>Mycobacteriales</taxon>
        <taxon>Mycobacteriaceae</taxon>
        <taxon>Mycolicibacterium</taxon>
    </lineage>
</organism>
<evidence type="ECO:0000313" key="3">
    <source>
        <dbReference type="Proteomes" id="UP000006072"/>
    </source>
</evidence>
<proteinExistence type="predicted"/>